<dbReference type="OrthoDB" id="10055367at2759"/>
<dbReference type="InterPro" id="IPR003598">
    <property type="entry name" value="Ig_sub2"/>
</dbReference>
<dbReference type="Proteomes" id="UP000267096">
    <property type="component" value="Unassembled WGS sequence"/>
</dbReference>
<dbReference type="SMART" id="SM00408">
    <property type="entry name" value="IGc2"/>
    <property type="match status" value="3"/>
</dbReference>
<dbReference type="PANTHER" id="PTHR45080:SF8">
    <property type="entry name" value="IG-LIKE DOMAIN-CONTAINING PROTEIN"/>
    <property type="match status" value="1"/>
</dbReference>
<keyword evidence="6" id="KW-1185">Reference proteome</keyword>
<reference evidence="5 6" key="1">
    <citation type="submission" date="2018-11" db="EMBL/GenBank/DDBJ databases">
        <authorList>
            <consortium name="Pathogen Informatics"/>
        </authorList>
    </citation>
    <scope>NUCLEOTIDE SEQUENCE [LARGE SCALE GENOMIC DNA]</scope>
</reference>
<gene>
    <name evidence="5" type="ORF">ASIM_LOCUS2339</name>
</gene>
<dbReference type="InterPro" id="IPR007110">
    <property type="entry name" value="Ig-like_dom"/>
</dbReference>
<feature type="domain" description="Ig-like" evidence="4">
    <location>
        <begin position="127"/>
        <end position="205"/>
    </location>
</feature>
<dbReference type="InterPro" id="IPR050958">
    <property type="entry name" value="Cell_Adh-Cytoskel_Orgn"/>
</dbReference>
<dbReference type="InterPro" id="IPR036179">
    <property type="entry name" value="Ig-like_dom_sf"/>
</dbReference>
<keyword evidence="3" id="KW-0393">Immunoglobulin domain</keyword>
<name>A0A3P6PJJ5_ANISI</name>
<dbReference type="CDD" id="cd00096">
    <property type="entry name" value="Ig"/>
    <property type="match status" value="1"/>
</dbReference>
<evidence type="ECO:0000256" key="1">
    <source>
        <dbReference type="ARBA" id="ARBA00022729"/>
    </source>
</evidence>
<protein>
    <recommendedName>
        <fullName evidence="4">Ig-like domain-containing protein</fullName>
    </recommendedName>
</protein>
<dbReference type="EMBL" id="UYRR01003075">
    <property type="protein sequence ID" value="VDK19868.1"/>
    <property type="molecule type" value="Genomic_DNA"/>
</dbReference>
<dbReference type="PANTHER" id="PTHR45080">
    <property type="entry name" value="CONTACTIN 5"/>
    <property type="match status" value="1"/>
</dbReference>
<proteinExistence type="predicted"/>
<dbReference type="Gene3D" id="2.60.40.10">
    <property type="entry name" value="Immunoglobulins"/>
    <property type="match status" value="3"/>
</dbReference>
<evidence type="ECO:0000259" key="4">
    <source>
        <dbReference type="PROSITE" id="PS50835"/>
    </source>
</evidence>
<feature type="domain" description="Ig-like" evidence="4">
    <location>
        <begin position="11"/>
        <end position="94"/>
    </location>
</feature>
<dbReference type="Pfam" id="PF13927">
    <property type="entry name" value="Ig_3"/>
    <property type="match status" value="3"/>
</dbReference>
<dbReference type="InterPro" id="IPR013783">
    <property type="entry name" value="Ig-like_fold"/>
</dbReference>
<evidence type="ECO:0000313" key="5">
    <source>
        <dbReference type="EMBL" id="VDK19868.1"/>
    </source>
</evidence>
<dbReference type="SMART" id="SM00409">
    <property type="entry name" value="IG"/>
    <property type="match status" value="3"/>
</dbReference>
<evidence type="ECO:0000256" key="3">
    <source>
        <dbReference type="ARBA" id="ARBA00023319"/>
    </source>
</evidence>
<dbReference type="AlphaFoldDB" id="A0A3P6PJJ5"/>
<dbReference type="InterPro" id="IPR003599">
    <property type="entry name" value="Ig_sub"/>
</dbReference>
<dbReference type="PROSITE" id="PS50835">
    <property type="entry name" value="IG_LIKE"/>
    <property type="match status" value="3"/>
</dbReference>
<dbReference type="FunFam" id="2.60.40.10:FF:000637">
    <property type="entry name" value="Basement membrane proteoglycan"/>
    <property type="match status" value="1"/>
</dbReference>
<evidence type="ECO:0000313" key="6">
    <source>
        <dbReference type="Proteomes" id="UP000267096"/>
    </source>
</evidence>
<evidence type="ECO:0000256" key="2">
    <source>
        <dbReference type="ARBA" id="ARBA00023157"/>
    </source>
</evidence>
<feature type="non-terminal residue" evidence="5">
    <location>
        <position position="320"/>
    </location>
</feature>
<dbReference type="GO" id="GO:0005886">
    <property type="term" value="C:plasma membrane"/>
    <property type="evidence" value="ECO:0007669"/>
    <property type="project" value="TreeGrafter"/>
</dbReference>
<dbReference type="GO" id="GO:0007156">
    <property type="term" value="P:homophilic cell adhesion via plasma membrane adhesion molecules"/>
    <property type="evidence" value="ECO:0007669"/>
    <property type="project" value="TreeGrafter"/>
</dbReference>
<keyword evidence="1" id="KW-0732">Signal</keyword>
<feature type="domain" description="Ig-like" evidence="4">
    <location>
        <begin position="214"/>
        <end position="295"/>
    </location>
</feature>
<sequence>MCSIAFTASGPLLVSEEETVNEGDYARLRCYSPGVDDSELHWRREDGREMSEGTTDEHGILTIAQASPSDAGVYLCSMRDPSGYEVDSLPARITVNSVARTLHCIPERLCLKRLLYTSSWLFIADAPIVEPSSVSVIVEHPVRIRCYVRTNPRAELHWRKQGSDEDMQGYLSITKSQFSDSGVYVCAAKSSPHGSAVESPPVQLTVNPIARTFPREPVVNPPQQTIDEGSSARFQCYVPGDPSAQISWHRQDGAPLGADVSESNGMLTITNAQASDAGAYVCHAQQAHTTQPALSSPVYLNVNPQQCTFRAYLMQSFNIS</sequence>
<accession>A0A3P6PJJ5</accession>
<organism evidence="5 6">
    <name type="scientific">Anisakis simplex</name>
    <name type="common">Herring worm</name>
    <dbReference type="NCBI Taxonomy" id="6269"/>
    <lineage>
        <taxon>Eukaryota</taxon>
        <taxon>Metazoa</taxon>
        <taxon>Ecdysozoa</taxon>
        <taxon>Nematoda</taxon>
        <taxon>Chromadorea</taxon>
        <taxon>Rhabditida</taxon>
        <taxon>Spirurina</taxon>
        <taxon>Ascaridomorpha</taxon>
        <taxon>Ascaridoidea</taxon>
        <taxon>Anisakidae</taxon>
        <taxon>Anisakis</taxon>
        <taxon>Anisakis simplex complex</taxon>
    </lineage>
</organism>
<dbReference type="SUPFAM" id="SSF48726">
    <property type="entry name" value="Immunoglobulin"/>
    <property type="match status" value="3"/>
</dbReference>
<keyword evidence="2" id="KW-1015">Disulfide bond</keyword>